<feature type="domain" description="PAS" evidence="5">
    <location>
        <begin position="165"/>
        <end position="214"/>
    </location>
</feature>
<dbReference type="Gene3D" id="1.10.3210.10">
    <property type="entry name" value="Hypothetical protein af1432"/>
    <property type="match status" value="1"/>
</dbReference>
<dbReference type="CDD" id="cd17534">
    <property type="entry name" value="REC_DC-like"/>
    <property type="match status" value="1"/>
</dbReference>
<sequence length="601" mass="69013">MEKVRILIVEDCKITAKIIKSALISLGYEVVDSVATGEDAIASCFHQEPDLILMDIEIEGPMNGIETADKIRSFFDVPIIYLTALSDGITLSRAKTAGGFAYLIKPFRKMDLHANIEMTTYAHRMKKKAKENEVKYRNIFDNMFDGFIYCKIVFDETNKPVDYILLEVNDAFEKLIGIKKENILGKTINEILQLEQYNHLLKDIEIFNEAVYGEKVHIKEYFLDYVGKWFSITVSKLQDGYLSILITDITERKTSEEKLKFLTFHDALTGLYNRTYFQEELKRYDVPRQLPLSVIIGDINGLKLANDVFGHNEGDKLLIRIAEKLKQSCRVEDLIARWGGDEFVILLPKTNEEEAKTICQRITNFCKQETDCLVKTSIALGYSTKVQESQDIQRLLKEAEDKMYKNKLISSKRAHELIISSLKESLIEKTHETKEHIEEIKENLLLVGSFMSLSLKLLSELALLAEFHDIGKIAIPKEILNKTTALTEKEREIIKQHPVTGYRIASSSRNLMPIAEAILLHHEWWDGSGYPLGVKREEIPITARLLAIVEAYYVMLHGRIYKKPLKPEEALQEIRDYAGRQFDPALVNVFIEVIQKKNKSH</sequence>
<dbReference type="PROSITE" id="PS51832">
    <property type="entry name" value="HD_GYP"/>
    <property type="match status" value="1"/>
</dbReference>
<dbReference type="Pfam" id="PF13426">
    <property type="entry name" value="PAS_9"/>
    <property type="match status" value="1"/>
</dbReference>
<dbReference type="OrthoDB" id="9804747at2"/>
<dbReference type="InterPro" id="IPR001789">
    <property type="entry name" value="Sig_transdc_resp-reg_receiver"/>
</dbReference>
<proteinExistence type="predicted"/>
<organism evidence="8 9">
    <name type="scientific">Clostridium aceticum</name>
    <dbReference type="NCBI Taxonomy" id="84022"/>
    <lineage>
        <taxon>Bacteria</taxon>
        <taxon>Bacillati</taxon>
        <taxon>Bacillota</taxon>
        <taxon>Clostridia</taxon>
        <taxon>Eubacteriales</taxon>
        <taxon>Clostridiaceae</taxon>
        <taxon>Clostridium</taxon>
    </lineage>
</organism>
<dbReference type="InterPro" id="IPR000160">
    <property type="entry name" value="GGDEF_dom"/>
</dbReference>
<dbReference type="AlphaFoldDB" id="A0A0G3W9J7"/>
<dbReference type="STRING" id="84022.CACET_c10170"/>
<evidence type="ECO:0000256" key="1">
    <source>
        <dbReference type="ARBA" id="ARBA00018672"/>
    </source>
</evidence>
<dbReference type="PROSITE" id="PS50887">
    <property type="entry name" value="GGDEF"/>
    <property type="match status" value="1"/>
</dbReference>
<dbReference type="Pfam" id="PF00072">
    <property type="entry name" value="Response_reg"/>
    <property type="match status" value="1"/>
</dbReference>
<evidence type="ECO:0000313" key="8">
    <source>
        <dbReference type="EMBL" id="AKL94520.1"/>
    </source>
</evidence>
<evidence type="ECO:0000259" key="6">
    <source>
        <dbReference type="PROSITE" id="PS50887"/>
    </source>
</evidence>
<dbReference type="InterPro" id="IPR029787">
    <property type="entry name" value="Nucleotide_cyclase"/>
</dbReference>
<dbReference type="Pfam" id="PF13487">
    <property type="entry name" value="HD_5"/>
    <property type="match status" value="1"/>
</dbReference>
<dbReference type="PROSITE" id="PS50112">
    <property type="entry name" value="PAS"/>
    <property type="match status" value="1"/>
</dbReference>
<dbReference type="PANTHER" id="PTHR45228:SF1">
    <property type="entry name" value="CYCLIC DI-GMP PHOSPHODIESTERASE TM_0186"/>
    <property type="match status" value="1"/>
</dbReference>
<dbReference type="CDD" id="cd00077">
    <property type="entry name" value="HDc"/>
    <property type="match status" value="1"/>
</dbReference>
<feature type="domain" description="HD-GYP" evidence="7">
    <location>
        <begin position="411"/>
        <end position="601"/>
    </location>
</feature>
<dbReference type="NCBIfam" id="TIGR00254">
    <property type="entry name" value="GGDEF"/>
    <property type="match status" value="1"/>
</dbReference>
<keyword evidence="9" id="KW-1185">Reference proteome</keyword>
<gene>
    <name evidence="8" type="ORF">CACET_c10170</name>
</gene>
<dbReference type="Gene3D" id="3.40.50.2300">
    <property type="match status" value="1"/>
</dbReference>
<dbReference type="Gene3D" id="3.30.70.270">
    <property type="match status" value="1"/>
</dbReference>
<dbReference type="InterPro" id="IPR035965">
    <property type="entry name" value="PAS-like_dom_sf"/>
</dbReference>
<comment type="function">
    <text evidence="2">May play the central regulatory role in sporulation. It may be an element of the effector pathway responsible for the activation of sporulation genes in response to nutritional stress. Spo0A may act in concert with spo0H (a sigma factor) to control the expression of some genes that are critical to the sporulation process.</text>
</comment>
<dbReference type="NCBIfam" id="TIGR00229">
    <property type="entry name" value="sensory_box"/>
    <property type="match status" value="1"/>
</dbReference>
<dbReference type="SUPFAM" id="SSF52172">
    <property type="entry name" value="CheY-like"/>
    <property type="match status" value="1"/>
</dbReference>
<dbReference type="GO" id="GO:0000160">
    <property type="term" value="P:phosphorelay signal transduction system"/>
    <property type="evidence" value="ECO:0007669"/>
    <property type="project" value="InterPro"/>
</dbReference>
<dbReference type="SUPFAM" id="SSF55073">
    <property type="entry name" value="Nucleotide cyclase"/>
    <property type="match status" value="1"/>
</dbReference>
<feature type="domain" description="Response regulatory" evidence="4">
    <location>
        <begin position="5"/>
        <end position="120"/>
    </location>
</feature>
<dbReference type="SMART" id="SM00448">
    <property type="entry name" value="REC"/>
    <property type="match status" value="1"/>
</dbReference>
<dbReference type="PANTHER" id="PTHR45228">
    <property type="entry name" value="CYCLIC DI-GMP PHOSPHODIESTERASE TM_0186-RELATED"/>
    <property type="match status" value="1"/>
</dbReference>
<dbReference type="InterPro" id="IPR052020">
    <property type="entry name" value="Cyclic_di-GMP/3'3'-cGAMP_PDE"/>
</dbReference>
<dbReference type="KEGG" id="cace:CACET_c10170"/>
<dbReference type="PATRIC" id="fig|84022.6.peg.1033"/>
<evidence type="ECO:0000313" key="9">
    <source>
        <dbReference type="Proteomes" id="UP000035704"/>
    </source>
</evidence>
<feature type="modified residue" description="4-aspartylphosphate" evidence="3">
    <location>
        <position position="55"/>
    </location>
</feature>
<dbReference type="PROSITE" id="PS50110">
    <property type="entry name" value="RESPONSE_REGULATORY"/>
    <property type="match status" value="1"/>
</dbReference>
<evidence type="ECO:0000259" key="7">
    <source>
        <dbReference type="PROSITE" id="PS51832"/>
    </source>
</evidence>
<dbReference type="InterPro" id="IPR000014">
    <property type="entry name" value="PAS"/>
</dbReference>
<evidence type="ECO:0000256" key="2">
    <source>
        <dbReference type="ARBA" id="ARBA00024867"/>
    </source>
</evidence>
<dbReference type="InterPro" id="IPR003607">
    <property type="entry name" value="HD/PDEase_dom"/>
</dbReference>
<evidence type="ECO:0000256" key="3">
    <source>
        <dbReference type="PROSITE-ProRule" id="PRU00169"/>
    </source>
</evidence>
<dbReference type="InterPro" id="IPR037522">
    <property type="entry name" value="HD_GYP_dom"/>
</dbReference>
<dbReference type="Pfam" id="PF00990">
    <property type="entry name" value="GGDEF"/>
    <property type="match status" value="1"/>
</dbReference>
<dbReference type="InterPro" id="IPR011006">
    <property type="entry name" value="CheY-like_superfamily"/>
</dbReference>
<dbReference type="SUPFAM" id="SSF55785">
    <property type="entry name" value="PYP-like sensor domain (PAS domain)"/>
    <property type="match status" value="1"/>
</dbReference>
<protein>
    <recommendedName>
        <fullName evidence="1">Stage 0 sporulation protein A homolog</fullName>
    </recommendedName>
</protein>
<keyword evidence="3" id="KW-0597">Phosphoprotein</keyword>
<feature type="domain" description="GGDEF" evidence="6">
    <location>
        <begin position="290"/>
        <end position="420"/>
    </location>
</feature>
<dbReference type="SUPFAM" id="SSF109604">
    <property type="entry name" value="HD-domain/PDEase-like"/>
    <property type="match status" value="1"/>
</dbReference>
<evidence type="ECO:0000259" key="5">
    <source>
        <dbReference type="PROSITE" id="PS50112"/>
    </source>
</evidence>
<dbReference type="Gene3D" id="3.30.450.20">
    <property type="entry name" value="PAS domain"/>
    <property type="match status" value="1"/>
</dbReference>
<dbReference type="Proteomes" id="UP000035704">
    <property type="component" value="Chromosome"/>
</dbReference>
<accession>A0A0G3W9J7</accession>
<evidence type="ECO:0000259" key="4">
    <source>
        <dbReference type="PROSITE" id="PS50110"/>
    </source>
</evidence>
<dbReference type="EMBL" id="CP009687">
    <property type="protein sequence ID" value="AKL94520.1"/>
    <property type="molecule type" value="Genomic_DNA"/>
</dbReference>
<name>A0A0G3W9J7_9CLOT</name>
<dbReference type="SMART" id="SM00267">
    <property type="entry name" value="GGDEF"/>
    <property type="match status" value="1"/>
</dbReference>
<dbReference type="RefSeq" id="WP_052661220.1">
    <property type="nucleotide sequence ID" value="NZ_CP009687.1"/>
</dbReference>
<dbReference type="InterPro" id="IPR043128">
    <property type="entry name" value="Rev_trsase/Diguanyl_cyclase"/>
</dbReference>
<reference evidence="8 9" key="1">
    <citation type="submission" date="2014-10" db="EMBL/GenBank/DDBJ databases">
        <title>Genome sequence of Clostridium aceticum DSM 1496.</title>
        <authorList>
            <person name="Poehlein A."/>
            <person name="Schiel-Bengelsdorf B."/>
            <person name="Gottschalk G."/>
            <person name="Duerre P."/>
            <person name="Daniel R."/>
        </authorList>
    </citation>
    <scope>NUCLEOTIDE SEQUENCE [LARGE SCALE GENOMIC DNA]</scope>
    <source>
        <strain evidence="8 9">DSM 1496</strain>
    </source>
</reference>
<dbReference type="CDD" id="cd01949">
    <property type="entry name" value="GGDEF"/>
    <property type="match status" value="1"/>
</dbReference>